<evidence type="ECO:0000313" key="2">
    <source>
        <dbReference type="Proteomes" id="UP000070188"/>
    </source>
</evidence>
<protein>
    <submittedName>
        <fullName evidence="1">Uncharacterized protein</fullName>
    </submittedName>
</protein>
<dbReference type="Proteomes" id="UP000070188">
    <property type="component" value="Unassembled WGS sequence"/>
</dbReference>
<comment type="caution">
    <text evidence="1">The sequence shown here is derived from an EMBL/GenBank/DDBJ whole genome shotgun (WGS) entry which is preliminary data.</text>
</comment>
<organism evidence="1 2">
    <name type="scientific">Carbonactinospora thermoautotrophica</name>
    <dbReference type="NCBI Taxonomy" id="1469144"/>
    <lineage>
        <taxon>Bacteria</taxon>
        <taxon>Bacillati</taxon>
        <taxon>Actinomycetota</taxon>
        <taxon>Actinomycetes</taxon>
        <taxon>Kitasatosporales</taxon>
        <taxon>Carbonactinosporaceae</taxon>
        <taxon>Carbonactinospora</taxon>
    </lineage>
</organism>
<keyword evidence="2" id="KW-1185">Reference proteome</keyword>
<gene>
    <name evidence="1" type="ORF">LI90_3790</name>
</gene>
<accession>A0A132MY44</accession>
<reference evidence="2" key="1">
    <citation type="submission" date="2015-04" db="EMBL/GenBank/DDBJ databases">
        <title>Physiological reanalysis, assessment of diazotrophy, and genome sequences of multiple isolates of Streptomyces thermoautotrophicus.</title>
        <authorList>
            <person name="MacKellar D.C."/>
            <person name="Lieber L."/>
            <person name="Norman J."/>
            <person name="Bolger A."/>
            <person name="Tobin C."/>
            <person name="Murray J.W."/>
            <person name="Chang R."/>
            <person name="Ford T."/>
            <person name="Nguyen P.Q."/>
            <person name="Woodward J."/>
            <person name="Permingeat H."/>
            <person name="Joshi N.S."/>
            <person name="Silver P.A."/>
            <person name="Usadel B."/>
            <person name="Rutherford A.W."/>
            <person name="Friesen M."/>
            <person name="Prell J."/>
        </authorList>
    </citation>
    <scope>NUCLEOTIDE SEQUENCE [LARGE SCALE GENOMIC DNA]</scope>
    <source>
        <strain evidence="2">H1</strain>
    </source>
</reference>
<dbReference type="PATRIC" id="fig|1469144.10.peg.4061"/>
<sequence length="39" mass="4155">MPRSAPGPGRPSVFSTTLACRSACPNVAEYLEQVGYPDE</sequence>
<proteinExistence type="predicted"/>
<evidence type="ECO:0000313" key="1">
    <source>
        <dbReference type="EMBL" id="KWX02744.1"/>
    </source>
</evidence>
<name>A0A132MY44_9ACTN</name>
<dbReference type="STRING" id="1469144.LI90_3790"/>
<dbReference type="EMBL" id="LAXD01000001">
    <property type="protein sequence ID" value="KWX02744.1"/>
    <property type="molecule type" value="Genomic_DNA"/>
</dbReference>
<dbReference type="AlphaFoldDB" id="A0A132MY44"/>